<dbReference type="GO" id="GO:0003677">
    <property type="term" value="F:DNA binding"/>
    <property type="evidence" value="ECO:0007669"/>
    <property type="project" value="InterPro"/>
</dbReference>
<dbReference type="NCBIfam" id="TIGR01716">
    <property type="entry name" value="RGG_Cterm"/>
    <property type="match status" value="1"/>
</dbReference>
<dbReference type="HOGENOM" id="CLU_885071_0_0_9"/>
<dbReference type="STRING" id="1231336.L248_2420"/>
<reference evidence="3" key="1">
    <citation type="journal article" date="2013" name="Genome Announc.">
        <title>Whole-Genome Sequencing of Lactobacillus shenzhenensis Strain LY-73T.</title>
        <authorList>
            <person name="Lin Z."/>
            <person name="Liu Z."/>
            <person name="Yang R."/>
            <person name="Zou Y."/>
            <person name="Wan D."/>
            <person name="Chen J."/>
            <person name="Guo M."/>
            <person name="Zhao J."/>
            <person name="Fang C."/>
            <person name="Yang R."/>
            <person name="Liu F."/>
        </authorList>
    </citation>
    <scope>NUCLEOTIDE SEQUENCE [LARGE SCALE GENOMIC DNA]</scope>
    <source>
        <strain evidence="3">LY-73</strain>
    </source>
</reference>
<dbReference type="InterPro" id="IPR010057">
    <property type="entry name" value="Transcription_activator_Rgg_C"/>
</dbReference>
<dbReference type="InterPro" id="IPR001387">
    <property type="entry name" value="Cro/C1-type_HTH"/>
</dbReference>
<dbReference type="RefSeq" id="WP_022529086.1">
    <property type="nucleotide sequence ID" value="NZ_KI271585.1"/>
</dbReference>
<name>U4TND1_9LACO</name>
<dbReference type="InterPro" id="IPR010982">
    <property type="entry name" value="Lambda_DNA-bd_dom_sf"/>
</dbReference>
<dbReference type="Pfam" id="PF21259">
    <property type="entry name" value="Rgg_C"/>
    <property type="match status" value="1"/>
</dbReference>
<feature type="domain" description="HTH cro/C1-type" evidence="1">
    <location>
        <begin position="32"/>
        <end position="66"/>
    </location>
</feature>
<keyword evidence="3" id="KW-1185">Reference proteome</keyword>
<accession>U4TND1</accession>
<dbReference type="AlphaFoldDB" id="U4TND1"/>
<protein>
    <recommendedName>
        <fullName evidence="1">HTH cro/C1-type domain-containing protein</fullName>
    </recommendedName>
</protein>
<dbReference type="PROSITE" id="PS50943">
    <property type="entry name" value="HTH_CROC1"/>
    <property type="match status" value="1"/>
</dbReference>
<dbReference type="OrthoDB" id="2299201at2"/>
<sequence length="294" mass="33374">MFFSNLDYGHAEYNIRKNNRNMSLADASAGIMDKTTLRKFEKGEISLSMAKLFPLLRRLRVAPSEFLYQGADFAVSPVASFFEELAAVYVQRDMPSLRRMLADAQRPRADESARLPFQRLDRITIEAAIKSLGQGELAAADVEFVTAYLVGQRNWFYYDLSILQYLPNFLSPETLIWISQNIFSHTMTYQRVLNNADLVGNIVLSICRVLIIKRGDCDSAVQVLAGARRDPGMHDLAGFAIQAKDLEAAVAYHRGRVDEAKVMHQWVVETLRCLELKQDTRDVEAMWPLLTDTD</sequence>
<evidence type="ECO:0000313" key="2">
    <source>
        <dbReference type="EMBL" id="ERL65734.1"/>
    </source>
</evidence>
<gene>
    <name evidence="2" type="ORF">L248_2420</name>
</gene>
<organism evidence="2 3">
    <name type="scientific">Schleiferilactobacillus shenzhenensis LY-73</name>
    <dbReference type="NCBI Taxonomy" id="1231336"/>
    <lineage>
        <taxon>Bacteria</taxon>
        <taxon>Bacillati</taxon>
        <taxon>Bacillota</taxon>
        <taxon>Bacilli</taxon>
        <taxon>Lactobacillales</taxon>
        <taxon>Lactobacillaceae</taxon>
        <taxon>Schleiferilactobacillus</taxon>
    </lineage>
</organism>
<dbReference type="SUPFAM" id="SSF47413">
    <property type="entry name" value="lambda repressor-like DNA-binding domains"/>
    <property type="match status" value="1"/>
</dbReference>
<evidence type="ECO:0000313" key="3">
    <source>
        <dbReference type="Proteomes" id="UP000030647"/>
    </source>
</evidence>
<proteinExistence type="predicted"/>
<dbReference type="EMBL" id="KI271585">
    <property type="protein sequence ID" value="ERL65734.1"/>
    <property type="molecule type" value="Genomic_DNA"/>
</dbReference>
<dbReference type="eggNOG" id="COG1396">
    <property type="taxonomic scope" value="Bacteria"/>
</dbReference>
<dbReference type="InterPro" id="IPR053163">
    <property type="entry name" value="HTH-type_regulator_Rgg"/>
</dbReference>
<dbReference type="PANTHER" id="PTHR37038:SF12">
    <property type="entry name" value="TRANSCRIPTIONAL REGULATOR"/>
    <property type="match status" value="1"/>
</dbReference>
<dbReference type="Proteomes" id="UP000030647">
    <property type="component" value="Unassembled WGS sequence"/>
</dbReference>
<evidence type="ECO:0000259" key="1">
    <source>
        <dbReference type="PROSITE" id="PS50943"/>
    </source>
</evidence>
<dbReference type="PANTHER" id="PTHR37038">
    <property type="entry name" value="TRANSCRIPTIONAL REGULATOR-RELATED"/>
    <property type="match status" value="1"/>
</dbReference>